<dbReference type="PANTHER" id="PTHR46706:SF12">
    <property type="entry name" value="PROTEIN QUA-1-RELATED"/>
    <property type="match status" value="1"/>
</dbReference>
<dbReference type="InterPro" id="IPR001767">
    <property type="entry name" value="Hedgehog_Hint"/>
</dbReference>
<dbReference type="InterPro" id="IPR052140">
    <property type="entry name" value="Dev_Signal_Hedgehog-like"/>
</dbReference>
<proteinExistence type="predicted"/>
<evidence type="ECO:0000259" key="3">
    <source>
        <dbReference type="Pfam" id="PF01079"/>
    </source>
</evidence>
<name>A0ABY8THA3_TETOB</name>
<dbReference type="Gene3D" id="2.170.16.10">
    <property type="entry name" value="Hedgehog/Intein (Hint) domain"/>
    <property type="match status" value="1"/>
</dbReference>
<sequence length="634" mass="66636">MEPLHGSFYSKVASCVAQEVKKEAIGRVAGAVGIAQAAGPSPVKDSLDFYTVGFAPGMGCFLMSIITQAIEQDPTAPPGTPTERYQPGAIIAVSPLASAVTANGFTCKFTKAHTAYKPAQITNLLKYAYSPSQTLDDVGAVYRLPANLTSIKDKVRCTYMLYGKTGFNFTYGQTCVPTGDPTSPQNCTDAPPFDVPSIQWQFDRDNKPAASNYSGTPVTITCAVNKALLNRKDTAFQILPNDGTCFPAAARVITPAGPKPIAQLAVGDKVLAVDVSTGKAVFDSVYLTPHRDAGAAATYLNIRASPVGAAGSSKVLTLSPMHYVPTACGVGQQQQCLKHAHEVAAGDLVWLLQGQQAVLARVDEVTASTEQGMYSPWTLSGSIVVEGFAASTHTAWPAARKSAEETAAEVAALRNKLARLTAEVAAKSAQPEPGSSSCSRVRPTVQVAEPVDNVVNITEFSGIVHQRTNPVQRSAVAPDTCSLLDLECESGHIRASKAGPAVVKEYDETVAPALSYLYDAQQALEQLTRAADIPEASRKSLAVIAAAQKAVLDFLTERHDLLVAKGEFKHDPSLLHALEQGLAGVEGLPIQSGGRVQQHLEKLASARVLALTKQSAKQSGGSSRGGTGSNTPPA</sequence>
<dbReference type="InterPro" id="IPR036844">
    <property type="entry name" value="Hint_dom_sf"/>
</dbReference>
<keyword evidence="5" id="KW-1185">Reference proteome</keyword>
<evidence type="ECO:0000256" key="2">
    <source>
        <dbReference type="SAM" id="MobiDB-lite"/>
    </source>
</evidence>
<keyword evidence="1" id="KW-0175">Coiled coil</keyword>
<dbReference type="PANTHER" id="PTHR46706">
    <property type="entry name" value="PROTEIN QUA-1-RELATED"/>
    <property type="match status" value="1"/>
</dbReference>
<reference evidence="4 5" key="1">
    <citation type="submission" date="2023-05" db="EMBL/GenBank/DDBJ databases">
        <title>A 100% complete, gapless, phased diploid assembly of the Scenedesmus obliquus UTEX 3031 genome.</title>
        <authorList>
            <person name="Biondi T.C."/>
            <person name="Hanschen E.R."/>
            <person name="Kwon T."/>
            <person name="Eng W."/>
            <person name="Kruse C.P.S."/>
            <person name="Koehler S.I."/>
            <person name="Kunde Y."/>
            <person name="Gleasner C.D."/>
            <person name="You Mak K.T."/>
            <person name="Polle J."/>
            <person name="Hovde B.T."/>
            <person name="Starkenburg S.R."/>
        </authorList>
    </citation>
    <scope>NUCLEOTIDE SEQUENCE [LARGE SCALE GENOMIC DNA]</scope>
    <source>
        <strain evidence="4 5">DOE0152z</strain>
    </source>
</reference>
<dbReference type="SUPFAM" id="SSF51294">
    <property type="entry name" value="Hedgehog/intein (Hint) domain"/>
    <property type="match status" value="1"/>
</dbReference>
<protein>
    <recommendedName>
        <fullName evidence="3">Hedgehog protein Hint domain-containing protein</fullName>
    </recommendedName>
</protein>
<dbReference type="Proteomes" id="UP001244341">
    <property type="component" value="Chromosome 1b"/>
</dbReference>
<dbReference type="CDD" id="cd00081">
    <property type="entry name" value="Hint"/>
    <property type="match status" value="1"/>
</dbReference>
<feature type="domain" description="Hedgehog protein Hint" evidence="3">
    <location>
        <begin position="243"/>
        <end position="396"/>
    </location>
</feature>
<feature type="coiled-coil region" evidence="1">
    <location>
        <begin position="403"/>
        <end position="430"/>
    </location>
</feature>
<organism evidence="4 5">
    <name type="scientific">Tetradesmus obliquus</name>
    <name type="common">Green alga</name>
    <name type="synonym">Acutodesmus obliquus</name>
    <dbReference type="NCBI Taxonomy" id="3088"/>
    <lineage>
        <taxon>Eukaryota</taxon>
        <taxon>Viridiplantae</taxon>
        <taxon>Chlorophyta</taxon>
        <taxon>core chlorophytes</taxon>
        <taxon>Chlorophyceae</taxon>
        <taxon>CS clade</taxon>
        <taxon>Sphaeropleales</taxon>
        <taxon>Scenedesmaceae</taxon>
        <taxon>Tetradesmus</taxon>
    </lineage>
</organism>
<gene>
    <name evidence="4" type="ORF">OEZ85_007814</name>
</gene>
<accession>A0ABY8THA3</accession>
<evidence type="ECO:0000256" key="1">
    <source>
        <dbReference type="SAM" id="Coils"/>
    </source>
</evidence>
<evidence type="ECO:0000313" key="4">
    <source>
        <dbReference type="EMBL" id="WIA08375.1"/>
    </source>
</evidence>
<evidence type="ECO:0000313" key="5">
    <source>
        <dbReference type="Proteomes" id="UP001244341"/>
    </source>
</evidence>
<feature type="region of interest" description="Disordered" evidence="2">
    <location>
        <begin position="613"/>
        <end position="634"/>
    </location>
</feature>
<dbReference type="Pfam" id="PF01079">
    <property type="entry name" value="Hint"/>
    <property type="match status" value="1"/>
</dbReference>
<dbReference type="EMBL" id="CP126208">
    <property type="protein sequence ID" value="WIA08375.1"/>
    <property type="molecule type" value="Genomic_DNA"/>
</dbReference>